<dbReference type="Gene3D" id="3.10.450.40">
    <property type="match status" value="1"/>
</dbReference>
<proteinExistence type="predicted"/>
<name>A0A642A4W1_BACOV</name>
<comment type="caution">
    <text evidence="3">The sequence shown here is derived from an EMBL/GenBank/DDBJ whole genome shotgun (WGS) entry which is preliminary data.</text>
</comment>
<dbReference type="InterPro" id="IPR025711">
    <property type="entry name" value="PepSY"/>
</dbReference>
<protein>
    <recommendedName>
        <fullName evidence="2">PepSY domain-containing protein</fullName>
    </recommendedName>
</protein>
<accession>A0A642A4W1</accession>
<organism evidence="3">
    <name type="scientific">Bacteroides ovatus</name>
    <dbReference type="NCBI Taxonomy" id="28116"/>
    <lineage>
        <taxon>Bacteria</taxon>
        <taxon>Pseudomonadati</taxon>
        <taxon>Bacteroidota</taxon>
        <taxon>Bacteroidia</taxon>
        <taxon>Bacteroidales</taxon>
        <taxon>Bacteroidaceae</taxon>
        <taxon>Bacteroides</taxon>
    </lineage>
</organism>
<feature type="domain" description="PepSY" evidence="2">
    <location>
        <begin position="103"/>
        <end position="161"/>
    </location>
</feature>
<dbReference type="Pfam" id="PF03413">
    <property type="entry name" value="PepSY"/>
    <property type="match status" value="2"/>
</dbReference>
<sequence>MKRKSIAMLAAAICTLAITITAFAADFISAEQARSIAAQWVPAGSTHLVTKDEGLEFIPHYDVKFYDNKTNTAYEVEVLKNGGKVREFKMEAKTVIGSPKIVLSANDVQNLVRKEFPNAVFTKVDLDRDKGLYEYELDFYTAEVRGEMKFNPETGAVLEKEIKYNVH</sequence>
<evidence type="ECO:0000256" key="1">
    <source>
        <dbReference type="SAM" id="SignalP"/>
    </source>
</evidence>
<feature type="chain" id="PRO_5024883358" description="PepSY domain-containing protein" evidence="1">
    <location>
        <begin position="25"/>
        <end position="167"/>
    </location>
</feature>
<dbReference type="AlphaFoldDB" id="A0A642A4W1"/>
<keyword evidence="1" id="KW-0732">Signal</keyword>
<gene>
    <name evidence="3" type="ORF">F3B65_27400</name>
</gene>
<evidence type="ECO:0000259" key="2">
    <source>
        <dbReference type="Pfam" id="PF03413"/>
    </source>
</evidence>
<feature type="signal peptide" evidence="1">
    <location>
        <begin position="1"/>
        <end position="24"/>
    </location>
</feature>
<dbReference type="EMBL" id="VWGG01000118">
    <property type="protein sequence ID" value="KAA4559677.1"/>
    <property type="molecule type" value="Genomic_DNA"/>
</dbReference>
<reference evidence="3" key="1">
    <citation type="journal article" date="2019" name="Nat. Med.">
        <title>A library of human gut bacterial isolates paired with longitudinal multiomics data enables mechanistic microbiome research.</title>
        <authorList>
            <person name="Poyet M."/>
            <person name="Groussin M."/>
            <person name="Gibbons S.M."/>
            <person name="Avila-Pacheco J."/>
            <person name="Jiang X."/>
            <person name="Kearney S.M."/>
            <person name="Perrotta A.R."/>
            <person name="Berdy B."/>
            <person name="Zhao S."/>
            <person name="Lieberman T.D."/>
            <person name="Swanson P.K."/>
            <person name="Smith M."/>
            <person name="Roesemann S."/>
            <person name="Alexander J.E."/>
            <person name="Rich S.A."/>
            <person name="Livny J."/>
            <person name="Vlamakis H."/>
            <person name="Clish C."/>
            <person name="Bullock K."/>
            <person name="Deik A."/>
            <person name="Scott J."/>
            <person name="Pierce K.A."/>
            <person name="Xavier R.J."/>
            <person name="Alm E.J."/>
        </authorList>
    </citation>
    <scope>NUCLEOTIDE SEQUENCE</scope>
    <source>
        <strain evidence="3">BIOML-A32</strain>
    </source>
</reference>
<evidence type="ECO:0000313" key="3">
    <source>
        <dbReference type="EMBL" id="KAA4559677.1"/>
    </source>
</evidence>
<feature type="domain" description="PepSY" evidence="2">
    <location>
        <begin position="28"/>
        <end position="94"/>
    </location>
</feature>